<gene>
    <name evidence="2" type="ORF">AVR91_0204265</name>
</gene>
<accession>A0A1W2M330</accession>
<evidence type="ECO:0000313" key="3">
    <source>
        <dbReference type="Proteomes" id="UP000076660"/>
    </source>
</evidence>
<evidence type="ECO:0000313" key="2">
    <source>
        <dbReference type="EMBL" id="ONF73950.1"/>
    </source>
</evidence>
<protein>
    <submittedName>
        <fullName evidence="2">Uncharacterized protein</fullName>
    </submittedName>
</protein>
<dbReference type="EMBL" id="LQMT02000006">
    <property type="protein sequence ID" value="ONF73950.1"/>
    <property type="molecule type" value="Genomic_DNA"/>
</dbReference>
<dbReference type="AlphaFoldDB" id="A0A1W2M330"/>
<organism evidence="2 3">
    <name type="scientific">Amycolatopsis keratiniphila subsp. keratiniphila</name>
    <dbReference type="NCBI Taxonomy" id="227715"/>
    <lineage>
        <taxon>Bacteria</taxon>
        <taxon>Bacillati</taxon>
        <taxon>Actinomycetota</taxon>
        <taxon>Actinomycetes</taxon>
        <taxon>Pseudonocardiales</taxon>
        <taxon>Pseudonocardiaceae</taxon>
        <taxon>Amycolatopsis</taxon>
        <taxon>Amycolatopsis japonica group</taxon>
    </lineage>
</organism>
<sequence>MAGGGLFAEHLDVLAAEEVSAEQQHQENLARIMPNTPQEMLRSIHDLLAEKDPARACLLFEDPLRPQFGAAFGEPTCEAAMFKLAAQIKEPNKYVEFNVNWQKDVRLEGDTGAFIDGCAVTFGGGLLDPENGGGDPGPKIGKLHMKRILKRGLVVDGFTPCNTAAGPGGTPTPGAPPPSAAPPTTTGPGPLPTSPRAPAGVLVGYLAKGNDAGACRLFSDSGKAAFAKAQGVADCPAAVAAFRTKITDPDRYGKPIGGDSDATARKGSYGTHDVDACKLNWSNYTVDGEMPPPGPQLGRMVVEHPPGNDGYWITGFSNC</sequence>
<proteinExistence type="predicted"/>
<comment type="caution">
    <text evidence="2">The sequence shown here is derived from an EMBL/GenBank/DDBJ whole genome shotgun (WGS) entry which is preliminary data.</text>
</comment>
<reference evidence="2 3" key="1">
    <citation type="submission" date="2016-12" db="EMBL/GenBank/DDBJ databases">
        <title>Amycolatopsis keratiniphila subsp. keratiniphila genome sequencing and assembly.</title>
        <authorList>
            <person name="Mayilraj S."/>
            <person name="Kaur N."/>
        </authorList>
    </citation>
    <scope>NUCLEOTIDE SEQUENCE [LARGE SCALE GENOMIC DNA]</scope>
    <source>
        <strain evidence="2 3">DSM 44409</strain>
    </source>
</reference>
<dbReference type="Proteomes" id="UP000076660">
    <property type="component" value="Unassembled WGS sequence"/>
</dbReference>
<evidence type="ECO:0000256" key="1">
    <source>
        <dbReference type="SAM" id="MobiDB-lite"/>
    </source>
</evidence>
<name>A0A1W2M330_9PSEU</name>
<feature type="region of interest" description="Disordered" evidence="1">
    <location>
        <begin position="161"/>
        <end position="196"/>
    </location>
</feature>